<proteinExistence type="predicted"/>
<feature type="transmembrane region" description="Helical" evidence="2">
    <location>
        <begin position="44"/>
        <end position="63"/>
    </location>
</feature>
<feature type="transmembrane region" description="Helical" evidence="2">
    <location>
        <begin position="17"/>
        <end position="37"/>
    </location>
</feature>
<gene>
    <name evidence="3" type="ORF">CAMGR0001_0750</name>
</gene>
<feature type="region of interest" description="Disordered" evidence="1">
    <location>
        <begin position="77"/>
        <end position="99"/>
    </location>
</feature>
<dbReference type="InterPro" id="IPR032820">
    <property type="entry name" value="ATPase_put"/>
</dbReference>
<dbReference type="AlphaFoldDB" id="C8PFV8"/>
<keyword evidence="2" id="KW-0472">Membrane</keyword>
<dbReference type="RefSeq" id="WP_005870236.1">
    <property type="nucleotide sequence ID" value="NZ_ACYG01000019.1"/>
</dbReference>
<dbReference type="STRING" id="824.CGRAC_1254"/>
<accession>C8PFV8</accession>
<name>C8PFV8_9BACT</name>
<keyword evidence="2" id="KW-1133">Transmembrane helix</keyword>
<keyword evidence="2" id="KW-0812">Transmembrane</keyword>
<evidence type="ECO:0000313" key="4">
    <source>
        <dbReference type="Proteomes" id="UP000005709"/>
    </source>
</evidence>
<sequence length="99" mass="10740">MRVTKNLNKIVKGACDISLGISIVVAIGIGVAIGLGLRHLTGSLLLLWLGIAIGIAAAFLNVYRACKALNSSLKELEDDPKYKADPKNFDDDDEWDERD</sequence>
<comment type="caution">
    <text evidence="3">The sequence shown here is derived from an EMBL/GenBank/DDBJ whole genome shotgun (WGS) entry which is preliminary data.</text>
</comment>
<dbReference type="eggNOG" id="COG5336">
    <property type="taxonomic scope" value="Bacteria"/>
</dbReference>
<feature type="compositionally biased region" description="Acidic residues" evidence="1">
    <location>
        <begin position="90"/>
        <end position="99"/>
    </location>
</feature>
<evidence type="ECO:0008006" key="5">
    <source>
        <dbReference type="Google" id="ProtNLM"/>
    </source>
</evidence>
<evidence type="ECO:0000313" key="3">
    <source>
        <dbReference type="EMBL" id="EEV17996.1"/>
    </source>
</evidence>
<feature type="compositionally biased region" description="Basic and acidic residues" evidence="1">
    <location>
        <begin position="79"/>
        <end position="89"/>
    </location>
</feature>
<keyword evidence="4" id="KW-1185">Reference proteome</keyword>
<dbReference type="EMBL" id="ACYG01000019">
    <property type="protein sequence ID" value="EEV17996.1"/>
    <property type="molecule type" value="Genomic_DNA"/>
</dbReference>
<reference evidence="3 4" key="1">
    <citation type="submission" date="2009-07" db="EMBL/GenBank/DDBJ databases">
        <authorList>
            <person name="Madupu R."/>
            <person name="Sebastian Y."/>
            <person name="Durkin A.S."/>
            <person name="Torralba M."/>
            <person name="Methe B."/>
            <person name="Sutton G.G."/>
            <person name="Strausberg R.L."/>
            <person name="Nelson K.E."/>
        </authorList>
    </citation>
    <scope>NUCLEOTIDE SEQUENCE [LARGE SCALE GENOMIC DNA]</scope>
    <source>
        <strain evidence="3 4">RM3268</strain>
    </source>
</reference>
<protein>
    <recommendedName>
        <fullName evidence="5">F0F1-ATPase subunit (ATPase_gene1)</fullName>
    </recommendedName>
</protein>
<dbReference type="Proteomes" id="UP000005709">
    <property type="component" value="Unassembled WGS sequence"/>
</dbReference>
<dbReference type="Pfam" id="PF09527">
    <property type="entry name" value="ATPase_gene1"/>
    <property type="match status" value="1"/>
</dbReference>
<evidence type="ECO:0000256" key="2">
    <source>
        <dbReference type="SAM" id="Phobius"/>
    </source>
</evidence>
<organism evidence="3 4">
    <name type="scientific">Campylobacter gracilis RM3268</name>
    <dbReference type="NCBI Taxonomy" id="553220"/>
    <lineage>
        <taxon>Bacteria</taxon>
        <taxon>Pseudomonadati</taxon>
        <taxon>Campylobacterota</taxon>
        <taxon>Epsilonproteobacteria</taxon>
        <taxon>Campylobacterales</taxon>
        <taxon>Campylobacteraceae</taxon>
        <taxon>Campylobacter</taxon>
    </lineage>
</organism>
<evidence type="ECO:0000256" key="1">
    <source>
        <dbReference type="SAM" id="MobiDB-lite"/>
    </source>
</evidence>